<dbReference type="Proteomes" id="UP000267464">
    <property type="component" value="Unassembled WGS sequence"/>
</dbReference>
<dbReference type="InterPro" id="IPR035093">
    <property type="entry name" value="RelE/ParE_toxin_dom_sf"/>
</dbReference>
<dbReference type="Pfam" id="PF05016">
    <property type="entry name" value="ParE_toxin"/>
    <property type="match status" value="1"/>
</dbReference>
<organism evidence="2 3">
    <name type="scientific">Piscinibacter terrae</name>
    <dbReference type="NCBI Taxonomy" id="2496871"/>
    <lineage>
        <taxon>Bacteria</taxon>
        <taxon>Pseudomonadati</taxon>
        <taxon>Pseudomonadota</taxon>
        <taxon>Betaproteobacteria</taxon>
        <taxon>Burkholderiales</taxon>
        <taxon>Sphaerotilaceae</taxon>
        <taxon>Piscinibacter</taxon>
    </lineage>
</organism>
<name>A0A3N7HJF8_9BURK</name>
<accession>A0A3N7HJF8</accession>
<evidence type="ECO:0000256" key="1">
    <source>
        <dbReference type="ARBA" id="ARBA00022649"/>
    </source>
</evidence>
<dbReference type="AlphaFoldDB" id="A0A3N7HJF8"/>
<comment type="caution">
    <text evidence="2">The sequence shown here is derived from an EMBL/GenBank/DDBJ whole genome shotgun (WGS) entry which is preliminary data.</text>
</comment>
<evidence type="ECO:0000313" key="3">
    <source>
        <dbReference type="Proteomes" id="UP000267464"/>
    </source>
</evidence>
<dbReference type="Gene3D" id="3.30.2310.20">
    <property type="entry name" value="RelE-like"/>
    <property type="match status" value="1"/>
</dbReference>
<reference evidence="2 3" key="2">
    <citation type="submission" date="2018-12" db="EMBL/GenBank/DDBJ databases">
        <title>Rhizobacter gummiphilus sp. nov., a rubber-degrading bacterium isolated from the soil of a botanical garden in Japan.</title>
        <authorList>
            <person name="Shunsuke S.S."/>
        </authorList>
    </citation>
    <scope>NUCLEOTIDE SEQUENCE [LARGE SCALE GENOMIC DNA]</scope>
    <source>
        <strain evidence="2 3">S-16</strain>
    </source>
</reference>
<evidence type="ECO:0000313" key="2">
    <source>
        <dbReference type="EMBL" id="RQP22200.1"/>
    </source>
</evidence>
<dbReference type="EMBL" id="QUSW01000008">
    <property type="protein sequence ID" value="RQP22200.1"/>
    <property type="molecule type" value="Genomic_DNA"/>
</dbReference>
<reference evidence="2 3" key="1">
    <citation type="submission" date="2018-08" db="EMBL/GenBank/DDBJ databases">
        <authorList>
            <person name="Khan S.A."/>
            <person name="Jeon C.O."/>
            <person name="Chun B.H."/>
            <person name="Jeong S.E."/>
        </authorList>
    </citation>
    <scope>NUCLEOTIDE SEQUENCE [LARGE SCALE GENOMIC DNA]</scope>
    <source>
        <strain evidence="2 3">S-16</strain>
    </source>
</reference>
<dbReference type="OrthoDB" id="121597at2"/>
<protein>
    <submittedName>
        <fullName evidence="2">Type II toxin-antitoxin system RelE/ParE family toxin</fullName>
    </submittedName>
</protein>
<keyword evidence="1" id="KW-1277">Toxin-antitoxin system</keyword>
<keyword evidence="3" id="KW-1185">Reference proteome</keyword>
<sequence length="105" mass="11911">MSSSVKLTPEANDDLQRLYEYLLQRELDREVPDFSLAERALDAITDGLVVLEKFPFSCRKASDSPFLRELVISFGATGYVALFDIVDDSTVAVIAVRHQREDDYH</sequence>
<proteinExistence type="predicted"/>
<dbReference type="RefSeq" id="WP_124543047.1">
    <property type="nucleotide sequence ID" value="NZ_QUSW01000008.1"/>
</dbReference>
<gene>
    <name evidence="2" type="ORF">DZC73_24700</name>
</gene>
<dbReference type="InterPro" id="IPR007712">
    <property type="entry name" value="RelE/ParE_toxin"/>
</dbReference>